<dbReference type="GeneID" id="25401251"/>
<keyword evidence="1" id="KW-0812">Transmembrane</keyword>
<feature type="transmembrane region" description="Helical" evidence="1">
    <location>
        <begin position="29"/>
        <end position="53"/>
    </location>
</feature>
<dbReference type="EMBL" id="CP009961">
    <property type="protein sequence ID" value="AKG38525.1"/>
    <property type="molecule type" value="Genomic_DNA"/>
</dbReference>
<proteinExistence type="predicted"/>
<dbReference type="HOGENOM" id="CLU_1318593_0_0_2"/>
<evidence type="ECO:0000313" key="2">
    <source>
        <dbReference type="EMBL" id="AKG38525.1"/>
    </source>
</evidence>
<feature type="transmembrane region" description="Helical" evidence="1">
    <location>
        <begin position="149"/>
        <end position="170"/>
    </location>
</feature>
<reference evidence="2 3" key="1">
    <citation type="journal article" date="2015" name="Stand. Genomic Sci.">
        <title>Complete genome sequence of and proposal of Thermofilum uzonense sp. nov. a novel hyperthermophilic crenarchaeon and emended description of the genus Thermofilum.</title>
        <authorList>
            <person name="Toshchakov S.V."/>
            <person name="Korzhenkov A.A."/>
            <person name="Samarov N.I."/>
            <person name="Mazunin I.O."/>
            <person name="Mozhey O.I."/>
            <person name="Shmyr I.S."/>
            <person name="Derbikova K.S."/>
            <person name="Taranov E.A."/>
            <person name="Dominova I.N."/>
            <person name="Bonch-Osmolovskaya E.A."/>
            <person name="Patrushev M.V."/>
            <person name="Podosokorskaya O.A."/>
            <person name="Kublanov I.V."/>
        </authorList>
    </citation>
    <scope>NUCLEOTIDE SEQUENCE [LARGE SCALE GENOMIC DNA]</scope>
    <source>
        <strain evidence="2 3">1807-2</strain>
    </source>
</reference>
<dbReference type="Proteomes" id="UP000067434">
    <property type="component" value="Chromosome"/>
</dbReference>
<dbReference type="KEGG" id="thf:MA03_03430"/>
<dbReference type="RefSeq" id="WP_052883936.1">
    <property type="nucleotide sequence ID" value="NZ_CP009961.1"/>
</dbReference>
<feature type="transmembrane region" description="Helical" evidence="1">
    <location>
        <begin position="59"/>
        <end position="80"/>
    </location>
</feature>
<keyword evidence="1" id="KW-0472">Membrane</keyword>
<feature type="transmembrane region" description="Helical" evidence="1">
    <location>
        <begin position="116"/>
        <end position="137"/>
    </location>
</feature>
<organism evidence="2 3">
    <name type="scientific">Infirmifilum uzonense</name>
    <dbReference type="NCBI Taxonomy" id="1550241"/>
    <lineage>
        <taxon>Archaea</taxon>
        <taxon>Thermoproteota</taxon>
        <taxon>Thermoprotei</taxon>
        <taxon>Thermofilales</taxon>
        <taxon>Thermofilaceae</taxon>
        <taxon>Infirmifilum</taxon>
    </lineage>
</organism>
<evidence type="ECO:0000313" key="3">
    <source>
        <dbReference type="Proteomes" id="UP000067434"/>
    </source>
</evidence>
<keyword evidence="1" id="KW-1133">Transmembrane helix</keyword>
<sequence length="208" mass="23218">MAENFVKEASDIFQLASKLRKYFVSVASAYQFLFIGSFMTAYWLLVVSLAFALGNTSAFYWNGAAVASLIPLVGGLIAALRSIPQLESRKRFSLKEAALFGASFTVFYTLPVSPRWIWFSIAWYPSIAVSLLGLHLLYERDAWKRGEILSRPLLVSSIILIVTSPLIVYVTLNNYLAGWFLSLGLMLLSYTVSALIALMASRKIFFAQ</sequence>
<name>A0A0F7FIB1_9CREN</name>
<feature type="transmembrane region" description="Helical" evidence="1">
    <location>
        <begin position="92"/>
        <end position="110"/>
    </location>
</feature>
<accession>A0A0F7FIB1</accession>
<dbReference type="PATRIC" id="fig|1550241.5.peg.726"/>
<feature type="transmembrane region" description="Helical" evidence="1">
    <location>
        <begin position="176"/>
        <end position="200"/>
    </location>
</feature>
<gene>
    <name evidence="2" type="ORF">MA03_03430</name>
</gene>
<keyword evidence="3" id="KW-1185">Reference proteome</keyword>
<evidence type="ECO:0000256" key="1">
    <source>
        <dbReference type="SAM" id="Phobius"/>
    </source>
</evidence>
<protein>
    <submittedName>
        <fullName evidence="2">Uncharacterized protein</fullName>
    </submittedName>
</protein>
<dbReference type="AlphaFoldDB" id="A0A0F7FIB1"/>